<name>A0ABN1BCB1_9ACTN</name>
<dbReference type="InterPro" id="IPR036513">
    <property type="entry name" value="STAS_dom_sf"/>
</dbReference>
<dbReference type="CDD" id="cd07043">
    <property type="entry name" value="STAS_anti-anti-sigma_factors"/>
    <property type="match status" value="1"/>
</dbReference>
<feature type="domain" description="STAS" evidence="1">
    <location>
        <begin position="205"/>
        <end position="282"/>
    </location>
</feature>
<dbReference type="RefSeq" id="WP_344097620.1">
    <property type="nucleotide sequence ID" value="NZ_BAAAHB010000146.1"/>
</dbReference>
<protein>
    <recommendedName>
        <fullName evidence="1">STAS domain-containing protein</fullName>
    </recommendedName>
</protein>
<sequence length="297" mass="31875">MALTDGVRPRVHVGDLRPGDHACLLFASDEERASILRGFVLGGLGAQHKIVYLSGADGPRGPRALLEQCRLTGAPPHPDGQLEVLGPADAGLRPGEWDPALLLRRLRAVADRSRREGYRALRVTGDPPAVPADEPGLTRLLRYESLLAEEFAPGEALALCPYDVRHGDPAALAAFASAHPRSVEADPLVRTAGLTVVRTYSPPGLRIEGVVDAGAHRHLRDALQSVASVRGDISLEMSRVEFLDLSGLRLLMTFARARAARHCTVELTALPPHLLHVITLIGWDRTPGLRLGAAHAC</sequence>
<evidence type="ECO:0000313" key="2">
    <source>
        <dbReference type="EMBL" id="GAA0494750.1"/>
    </source>
</evidence>
<dbReference type="Gene3D" id="3.30.750.24">
    <property type="entry name" value="STAS domain"/>
    <property type="match status" value="1"/>
</dbReference>
<gene>
    <name evidence="2" type="ORF">GCM10009544_63620</name>
</gene>
<keyword evidence="3" id="KW-1185">Reference proteome</keyword>
<dbReference type="InterPro" id="IPR002645">
    <property type="entry name" value="STAS_dom"/>
</dbReference>
<dbReference type="InterPro" id="IPR058548">
    <property type="entry name" value="MlaB-like_STAS"/>
</dbReference>
<dbReference type="EMBL" id="BAAAHB010000146">
    <property type="protein sequence ID" value="GAA0494750.1"/>
    <property type="molecule type" value="Genomic_DNA"/>
</dbReference>
<proteinExistence type="predicted"/>
<dbReference type="Pfam" id="PF14417">
    <property type="entry name" value="MEDS"/>
    <property type="match status" value="1"/>
</dbReference>
<evidence type="ECO:0000259" key="1">
    <source>
        <dbReference type="PROSITE" id="PS50801"/>
    </source>
</evidence>
<accession>A0ABN1BCB1</accession>
<comment type="caution">
    <text evidence="2">The sequence shown here is derived from an EMBL/GenBank/DDBJ whole genome shotgun (WGS) entry which is preliminary data.</text>
</comment>
<evidence type="ECO:0000313" key="3">
    <source>
        <dbReference type="Proteomes" id="UP001499895"/>
    </source>
</evidence>
<dbReference type="Proteomes" id="UP001499895">
    <property type="component" value="Unassembled WGS sequence"/>
</dbReference>
<dbReference type="PROSITE" id="PS50801">
    <property type="entry name" value="STAS"/>
    <property type="match status" value="1"/>
</dbReference>
<dbReference type="Pfam" id="PF13466">
    <property type="entry name" value="STAS_2"/>
    <property type="match status" value="1"/>
</dbReference>
<reference evidence="2 3" key="1">
    <citation type="journal article" date="2019" name="Int. J. Syst. Evol. Microbiol.">
        <title>The Global Catalogue of Microorganisms (GCM) 10K type strain sequencing project: providing services to taxonomists for standard genome sequencing and annotation.</title>
        <authorList>
            <consortium name="The Broad Institute Genomics Platform"/>
            <consortium name="The Broad Institute Genome Sequencing Center for Infectious Disease"/>
            <person name="Wu L."/>
            <person name="Ma J."/>
        </authorList>
    </citation>
    <scope>NUCLEOTIDE SEQUENCE [LARGE SCALE GENOMIC DNA]</scope>
    <source>
        <strain evidence="2 3">JCM 10649</strain>
    </source>
</reference>
<dbReference type="InterPro" id="IPR025847">
    <property type="entry name" value="MEDS_domain"/>
</dbReference>
<dbReference type="SUPFAM" id="SSF52091">
    <property type="entry name" value="SpoIIaa-like"/>
    <property type="match status" value="1"/>
</dbReference>
<organism evidence="2 3">
    <name type="scientific">Streptomyces stramineus</name>
    <dbReference type="NCBI Taxonomy" id="173861"/>
    <lineage>
        <taxon>Bacteria</taxon>
        <taxon>Bacillati</taxon>
        <taxon>Actinomycetota</taxon>
        <taxon>Actinomycetes</taxon>
        <taxon>Kitasatosporales</taxon>
        <taxon>Streptomycetaceae</taxon>
        <taxon>Streptomyces</taxon>
    </lineage>
</organism>